<dbReference type="InterPro" id="IPR036291">
    <property type="entry name" value="NAD(P)-bd_dom_sf"/>
</dbReference>
<dbReference type="InterPro" id="IPR002328">
    <property type="entry name" value="ADH_Zn_CS"/>
</dbReference>
<accession>A0A562SYH0</accession>
<keyword evidence="4 8" id="KW-0862">Zinc</keyword>
<dbReference type="CDD" id="cd05283">
    <property type="entry name" value="CAD1"/>
    <property type="match status" value="1"/>
</dbReference>
<dbReference type="OrthoDB" id="9806940at2"/>
<keyword evidence="11" id="KW-1185">Reference proteome</keyword>
<dbReference type="SMART" id="SM00829">
    <property type="entry name" value="PKS_ER"/>
    <property type="match status" value="1"/>
</dbReference>
<evidence type="ECO:0000256" key="6">
    <source>
        <dbReference type="ARBA" id="ARBA00023002"/>
    </source>
</evidence>
<gene>
    <name evidence="10" type="ORF">LX66_3636</name>
</gene>
<dbReference type="SUPFAM" id="SSF50129">
    <property type="entry name" value="GroES-like"/>
    <property type="match status" value="1"/>
</dbReference>
<dbReference type="Gene3D" id="3.40.50.720">
    <property type="entry name" value="NAD(P)-binding Rossmann-like Domain"/>
    <property type="match status" value="1"/>
</dbReference>
<dbReference type="GO" id="GO:0008270">
    <property type="term" value="F:zinc ion binding"/>
    <property type="evidence" value="ECO:0007669"/>
    <property type="project" value="InterPro"/>
</dbReference>
<dbReference type="FunFam" id="3.40.50.720:FF:000022">
    <property type="entry name" value="Cinnamyl alcohol dehydrogenase"/>
    <property type="match status" value="1"/>
</dbReference>
<dbReference type="GO" id="GO:0008106">
    <property type="term" value="F:alcohol dehydrogenase (NADP+) activity"/>
    <property type="evidence" value="ECO:0007669"/>
    <property type="project" value="UniProtKB-EC"/>
</dbReference>
<evidence type="ECO:0000313" key="11">
    <source>
        <dbReference type="Proteomes" id="UP000316778"/>
    </source>
</evidence>
<dbReference type="InterPro" id="IPR047109">
    <property type="entry name" value="CAD-like"/>
</dbReference>
<name>A0A562SYH0_CHIJA</name>
<evidence type="ECO:0000256" key="1">
    <source>
        <dbReference type="ARBA" id="ARBA00001947"/>
    </source>
</evidence>
<dbReference type="PROSITE" id="PS00059">
    <property type="entry name" value="ADH_ZINC"/>
    <property type="match status" value="1"/>
</dbReference>
<evidence type="ECO:0000256" key="8">
    <source>
        <dbReference type="RuleBase" id="RU361277"/>
    </source>
</evidence>
<protein>
    <recommendedName>
        <fullName evidence="7">alcohol dehydrogenase (NADP(+))</fullName>
        <ecNumber evidence="7">1.1.1.2</ecNumber>
    </recommendedName>
</protein>
<evidence type="ECO:0000256" key="3">
    <source>
        <dbReference type="ARBA" id="ARBA00022723"/>
    </source>
</evidence>
<dbReference type="AlphaFoldDB" id="A0A562SYH0"/>
<dbReference type="Gene3D" id="3.90.180.10">
    <property type="entry name" value="Medium-chain alcohol dehydrogenases, catalytic domain"/>
    <property type="match status" value="1"/>
</dbReference>
<dbReference type="SUPFAM" id="SSF51735">
    <property type="entry name" value="NAD(P)-binding Rossmann-fold domains"/>
    <property type="match status" value="1"/>
</dbReference>
<dbReference type="InterPro" id="IPR020843">
    <property type="entry name" value="ER"/>
</dbReference>
<dbReference type="InterPro" id="IPR013154">
    <property type="entry name" value="ADH-like_N"/>
</dbReference>
<dbReference type="Proteomes" id="UP000316778">
    <property type="component" value="Unassembled WGS sequence"/>
</dbReference>
<evidence type="ECO:0000259" key="9">
    <source>
        <dbReference type="SMART" id="SM00829"/>
    </source>
</evidence>
<evidence type="ECO:0000256" key="4">
    <source>
        <dbReference type="ARBA" id="ARBA00022833"/>
    </source>
</evidence>
<reference evidence="10 11" key="1">
    <citation type="journal article" date="2013" name="Stand. Genomic Sci.">
        <title>Genomic Encyclopedia of Type Strains, Phase I: The one thousand microbial genomes (KMG-I) project.</title>
        <authorList>
            <person name="Kyrpides N.C."/>
            <person name="Woyke T."/>
            <person name="Eisen J.A."/>
            <person name="Garrity G."/>
            <person name="Lilburn T.G."/>
            <person name="Beck B.J."/>
            <person name="Whitman W.B."/>
            <person name="Hugenholtz P."/>
            <person name="Klenk H.P."/>
        </authorList>
    </citation>
    <scope>NUCLEOTIDE SEQUENCE [LARGE SCALE GENOMIC DNA]</scope>
    <source>
        <strain evidence="10 11">DSM 13484</strain>
    </source>
</reference>
<evidence type="ECO:0000256" key="5">
    <source>
        <dbReference type="ARBA" id="ARBA00022857"/>
    </source>
</evidence>
<feature type="domain" description="Enoyl reductase (ER)" evidence="9">
    <location>
        <begin position="20"/>
        <end position="339"/>
    </location>
</feature>
<dbReference type="RefSeq" id="WP_145716149.1">
    <property type="nucleotide sequence ID" value="NZ_BAAAFY010000005.1"/>
</dbReference>
<dbReference type="InterPro" id="IPR013149">
    <property type="entry name" value="ADH-like_C"/>
</dbReference>
<evidence type="ECO:0000256" key="2">
    <source>
        <dbReference type="ARBA" id="ARBA00008072"/>
    </source>
</evidence>
<sequence length="342" mass="36876">MEAIKTGITVSALAAKAPKGKLEKFSYTLPAIGKEEVDIKVAYCGVCHSDLSMLHNDWGMTQYPFVPGHEIVGEVIRCGSDVKGIQVGDKVGVGWFTGSCMHCRHCMEGNHHFCPDAEQTIVGRHGGFADVVRSHWSWAIPLPGGIDMAKAGPLLCAGITVFTPLVSAGVRPTDKVGVIGIGGLGHLAIKFLKHWGCEVVAFSSNPSKYDEIMQMGATRVVDSTDAGALQQLQGTLHFILSTVNVSLDWNTYLHCLAPKGELHTVGVVPEPMSIPSFSLINGERSIGGSPSAGPALTRTMLDFCVRHHIYPTVEVFPVEQANEALQRLEEGKARYRVVLQHV</sequence>
<keyword evidence="3 8" id="KW-0479">Metal-binding</keyword>
<dbReference type="EMBL" id="VLLG01000004">
    <property type="protein sequence ID" value="TWI86379.1"/>
    <property type="molecule type" value="Genomic_DNA"/>
</dbReference>
<dbReference type="Pfam" id="PF08240">
    <property type="entry name" value="ADH_N"/>
    <property type="match status" value="1"/>
</dbReference>
<proteinExistence type="inferred from homology"/>
<dbReference type="InterPro" id="IPR029752">
    <property type="entry name" value="D-isomer_DH_CS1"/>
</dbReference>
<dbReference type="PROSITE" id="PS00065">
    <property type="entry name" value="D_2_HYDROXYACID_DH_1"/>
    <property type="match status" value="1"/>
</dbReference>
<comment type="similarity">
    <text evidence="2 8">Belongs to the zinc-containing alcohol dehydrogenase family.</text>
</comment>
<dbReference type="PANTHER" id="PTHR42683">
    <property type="entry name" value="ALDEHYDE REDUCTASE"/>
    <property type="match status" value="1"/>
</dbReference>
<comment type="caution">
    <text evidence="10">The sequence shown here is derived from an EMBL/GenBank/DDBJ whole genome shotgun (WGS) entry which is preliminary data.</text>
</comment>
<organism evidence="10 11">
    <name type="scientific">Chitinophaga japonensis</name>
    <name type="common">Flexibacter japonensis</name>
    <dbReference type="NCBI Taxonomy" id="104662"/>
    <lineage>
        <taxon>Bacteria</taxon>
        <taxon>Pseudomonadati</taxon>
        <taxon>Bacteroidota</taxon>
        <taxon>Chitinophagia</taxon>
        <taxon>Chitinophagales</taxon>
        <taxon>Chitinophagaceae</taxon>
        <taxon>Chitinophaga</taxon>
    </lineage>
</organism>
<evidence type="ECO:0000256" key="7">
    <source>
        <dbReference type="ARBA" id="ARBA00024074"/>
    </source>
</evidence>
<dbReference type="InterPro" id="IPR011032">
    <property type="entry name" value="GroES-like_sf"/>
</dbReference>
<dbReference type="FunFam" id="3.90.180.10:FF:000018">
    <property type="entry name" value="NAD(P)-dependent alcohol dehydrogenase"/>
    <property type="match status" value="1"/>
</dbReference>
<keyword evidence="6" id="KW-0560">Oxidoreductase</keyword>
<dbReference type="Pfam" id="PF00107">
    <property type="entry name" value="ADH_zinc_N"/>
    <property type="match status" value="1"/>
</dbReference>
<evidence type="ECO:0000313" key="10">
    <source>
        <dbReference type="EMBL" id="TWI86379.1"/>
    </source>
</evidence>
<comment type="cofactor">
    <cofactor evidence="1 8">
        <name>Zn(2+)</name>
        <dbReference type="ChEBI" id="CHEBI:29105"/>
    </cofactor>
</comment>
<keyword evidence="5" id="KW-0521">NADP</keyword>
<dbReference type="EC" id="1.1.1.2" evidence="7"/>